<dbReference type="InterPro" id="IPR036910">
    <property type="entry name" value="HMG_box_dom_sf"/>
</dbReference>
<dbReference type="AlphaFoldDB" id="A0A2P4PTU8"/>
<reference evidence="1 2" key="2">
    <citation type="journal article" date="2018" name="New Phytol.">
        <title>High intraspecific genome diversity in the model arbuscular mycorrhizal symbiont Rhizophagus irregularis.</title>
        <authorList>
            <person name="Chen E.C.H."/>
            <person name="Morin E."/>
            <person name="Beaudet D."/>
            <person name="Noel J."/>
            <person name="Yildirir G."/>
            <person name="Ndikumana S."/>
            <person name="Charron P."/>
            <person name="St-Onge C."/>
            <person name="Giorgi J."/>
            <person name="Kruger M."/>
            <person name="Marton T."/>
            <person name="Ropars J."/>
            <person name="Grigoriev I.V."/>
            <person name="Hainaut M."/>
            <person name="Henrissat B."/>
            <person name="Roux C."/>
            <person name="Martin F."/>
            <person name="Corradi N."/>
        </authorList>
    </citation>
    <scope>NUCLEOTIDE SEQUENCE [LARGE SCALE GENOMIC DNA]</scope>
    <source>
        <strain evidence="1 2">DAOM 197198</strain>
    </source>
</reference>
<evidence type="ECO:0000313" key="2">
    <source>
        <dbReference type="Proteomes" id="UP000018888"/>
    </source>
</evidence>
<gene>
    <name evidence="1" type="ORF">GLOIN_2v1842757</name>
</gene>
<proteinExistence type="predicted"/>
<protein>
    <recommendedName>
        <fullName evidence="3">MATA-HMG</fullName>
    </recommendedName>
</protein>
<evidence type="ECO:0008006" key="3">
    <source>
        <dbReference type="Google" id="ProtNLM"/>
    </source>
</evidence>
<dbReference type="EMBL" id="AUPC02000147">
    <property type="protein sequence ID" value="POG68807.1"/>
    <property type="molecule type" value="Genomic_DNA"/>
</dbReference>
<dbReference type="Proteomes" id="UP000018888">
    <property type="component" value="Unassembled WGS sequence"/>
</dbReference>
<accession>A0A2P4PTU8</accession>
<sequence>MSRPSIHNINGRSVLSVEQYYLFHYELPPVNSFDYNNCNGFIVYRSILHKELRGIGTGELSGIASETWHIAKEDFRTFFNDYAQKINQAVKKKCSITFKHYEVKPNKRKNKTFIQQSKYPYVKQEEVTKKMNEVVYPHLAKIARDTLQFRMILMINKATSIPVVSSGTDLIAAKRCSLKADTIRACMCLKSWQI</sequence>
<evidence type="ECO:0000313" key="1">
    <source>
        <dbReference type="EMBL" id="POG68807.1"/>
    </source>
</evidence>
<organism evidence="1 2">
    <name type="scientific">Rhizophagus irregularis (strain DAOM 181602 / DAOM 197198 / MUCL 43194)</name>
    <name type="common">Arbuscular mycorrhizal fungus</name>
    <name type="synonym">Glomus intraradices</name>
    <dbReference type="NCBI Taxonomy" id="747089"/>
    <lineage>
        <taxon>Eukaryota</taxon>
        <taxon>Fungi</taxon>
        <taxon>Fungi incertae sedis</taxon>
        <taxon>Mucoromycota</taxon>
        <taxon>Glomeromycotina</taxon>
        <taxon>Glomeromycetes</taxon>
        <taxon>Glomerales</taxon>
        <taxon>Glomeraceae</taxon>
        <taxon>Rhizophagus</taxon>
    </lineage>
</organism>
<name>A0A2P4PTU8_RHIID</name>
<keyword evidence="2" id="KW-1185">Reference proteome</keyword>
<comment type="caution">
    <text evidence="1">The sequence shown here is derived from an EMBL/GenBank/DDBJ whole genome shotgun (WGS) entry which is preliminary data.</text>
</comment>
<dbReference type="VEuPathDB" id="FungiDB:RhiirFUN_000287"/>
<dbReference type="SUPFAM" id="SSF47095">
    <property type="entry name" value="HMG-box"/>
    <property type="match status" value="1"/>
</dbReference>
<reference evidence="1 2" key="1">
    <citation type="journal article" date="2013" name="Proc. Natl. Acad. Sci. U.S.A.">
        <title>Genome of an arbuscular mycorrhizal fungus provides insight into the oldest plant symbiosis.</title>
        <authorList>
            <person name="Tisserant E."/>
            <person name="Malbreil M."/>
            <person name="Kuo A."/>
            <person name="Kohler A."/>
            <person name="Symeonidi A."/>
            <person name="Balestrini R."/>
            <person name="Charron P."/>
            <person name="Duensing N."/>
            <person name="Frei Dit Frey N."/>
            <person name="Gianinazzi-Pearson V."/>
            <person name="Gilbert L.B."/>
            <person name="Handa Y."/>
            <person name="Herr J.R."/>
            <person name="Hijri M."/>
            <person name="Koul R."/>
            <person name="Kawaguchi M."/>
            <person name="Krajinski F."/>
            <person name="Lammers P.J."/>
            <person name="Masclaux F.G."/>
            <person name="Murat C."/>
            <person name="Morin E."/>
            <person name="Ndikumana S."/>
            <person name="Pagni M."/>
            <person name="Petitpierre D."/>
            <person name="Requena N."/>
            <person name="Rosikiewicz P."/>
            <person name="Riley R."/>
            <person name="Saito K."/>
            <person name="San Clemente H."/>
            <person name="Shapiro H."/>
            <person name="van Tuinen D."/>
            <person name="Becard G."/>
            <person name="Bonfante P."/>
            <person name="Paszkowski U."/>
            <person name="Shachar-Hill Y.Y."/>
            <person name="Tuskan G.A."/>
            <person name="Young P.W."/>
            <person name="Sanders I.R."/>
            <person name="Henrissat B."/>
            <person name="Rensing S.A."/>
            <person name="Grigoriev I.V."/>
            <person name="Corradi N."/>
            <person name="Roux C."/>
            <person name="Martin F."/>
        </authorList>
    </citation>
    <scope>NUCLEOTIDE SEQUENCE [LARGE SCALE GENOMIC DNA]</scope>
    <source>
        <strain evidence="1 2">DAOM 197198</strain>
    </source>
</reference>